<evidence type="ECO:0000256" key="4">
    <source>
        <dbReference type="ARBA" id="ARBA00023125"/>
    </source>
</evidence>
<dbReference type="PROSITE" id="PS50103">
    <property type="entry name" value="ZF_C3H1"/>
    <property type="match status" value="1"/>
</dbReference>
<gene>
    <name evidence="8" type="ORF">Rsub_06609</name>
</gene>
<keyword evidence="2 5" id="KW-0863">Zinc-finger</keyword>
<dbReference type="OrthoDB" id="410307at2759"/>
<reference evidence="8 9" key="1">
    <citation type="journal article" date="2018" name="Sci. Rep.">
        <title>Raphidocelis subcapitata (=Pseudokirchneriella subcapitata) provides an insight into genome evolution and environmental adaptations in the Sphaeropleales.</title>
        <authorList>
            <person name="Suzuki S."/>
            <person name="Yamaguchi H."/>
            <person name="Nakajima N."/>
            <person name="Kawachi M."/>
        </authorList>
    </citation>
    <scope>NUCLEOTIDE SEQUENCE [LARGE SCALE GENOMIC DNA]</scope>
    <source>
        <strain evidence="8 9">NIES-35</strain>
    </source>
</reference>
<proteinExistence type="predicted"/>
<dbReference type="InterPro" id="IPR045234">
    <property type="entry name" value="Unkempt-like"/>
</dbReference>
<dbReference type="InterPro" id="IPR057444">
    <property type="entry name" value="Znf-CCCH_AtC3H23-like"/>
</dbReference>
<evidence type="ECO:0000259" key="7">
    <source>
        <dbReference type="PROSITE" id="PS50103"/>
    </source>
</evidence>
<dbReference type="InterPro" id="IPR000571">
    <property type="entry name" value="Znf_CCCH"/>
</dbReference>
<feature type="compositionally biased region" description="Low complexity" evidence="6">
    <location>
        <begin position="463"/>
        <end position="472"/>
    </location>
</feature>
<accession>A0A2V0P0T3</accession>
<dbReference type="PANTHER" id="PTHR14493:SF50">
    <property type="entry name" value="RING FINGER PROTEIN UNKEMPT"/>
    <property type="match status" value="1"/>
</dbReference>
<dbReference type="GO" id="GO:0008270">
    <property type="term" value="F:zinc ion binding"/>
    <property type="evidence" value="ECO:0007669"/>
    <property type="project" value="UniProtKB-KW"/>
</dbReference>
<keyword evidence="1 5" id="KW-0479">Metal-binding</keyword>
<comment type="caution">
    <text evidence="8">The sequence shown here is derived from an EMBL/GenBank/DDBJ whole genome shotgun (WGS) entry which is preliminary data.</text>
</comment>
<feature type="compositionally biased region" description="Low complexity" evidence="6">
    <location>
        <begin position="347"/>
        <end position="384"/>
    </location>
</feature>
<name>A0A2V0P0T3_9CHLO</name>
<feature type="domain" description="C3H1-type" evidence="7">
    <location>
        <begin position="61"/>
        <end position="89"/>
    </location>
</feature>
<feature type="region of interest" description="Disordered" evidence="6">
    <location>
        <begin position="259"/>
        <end position="299"/>
    </location>
</feature>
<sequence>MDEANAGAGATLRSLADDSQTLNFLMSCYKVMPCTKRYRHDWSVCVFSHKGEMAARRDPRLYLPIFCFHSKQRLPCPRGDACPYAHSLFEYYLHPMRFRTELCQFGAACTRPVCFFAHTSDQLRETGAPGGPQPVVGPPEPLSPLPAPHAAAPGGGEAGPLAPHDRALLSSISEAAAAMRSLDANGAAAAAATAAAQRAISDVLPIMGGGGSAAQLPGGCGAAAWCEHLVMLPAGGAGAVALPGLAQHPGDLRRCVSDSGAYYAPAPPPQQPRPRRVSAAPQQLEQGWDAPPAAGGGAASAPLEQLQRQLMAIQLAAASDAAAASAPLPGFGPSARQMADVDAFAALRQQQQQQQRQQQQHQQQQQQLQQLQHQQHQLQQALAQFDMRVPPPPRTGSPGSAPGSPLTPRSGTHSGLLSAPASDGGAATPQGRAAAAAAPLLMIGDQGLGAEVLRQHLELALPQQRAAAAAPPQQRPPRPPRPAPPAQPGGAPAPMGRDAAAALLAQLPDTAVADLLRALAQQPATPSA</sequence>
<organism evidence="8 9">
    <name type="scientific">Raphidocelis subcapitata</name>
    <dbReference type="NCBI Taxonomy" id="307507"/>
    <lineage>
        <taxon>Eukaryota</taxon>
        <taxon>Viridiplantae</taxon>
        <taxon>Chlorophyta</taxon>
        <taxon>core chlorophytes</taxon>
        <taxon>Chlorophyceae</taxon>
        <taxon>CS clade</taxon>
        <taxon>Sphaeropleales</taxon>
        <taxon>Selenastraceae</taxon>
        <taxon>Raphidocelis</taxon>
    </lineage>
</organism>
<keyword evidence="4" id="KW-0238">DNA-binding</keyword>
<feature type="region of interest" description="Disordered" evidence="6">
    <location>
        <begin position="125"/>
        <end position="157"/>
    </location>
</feature>
<protein>
    <recommendedName>
        <fullName evidence="7">C3H1-type domain-containing protein</fullName>
    </recommendedName>
</protein>
<dbReference type="InParanoid" id="A0A2V0P0T3"/>
<feature type="region of interest" description="Disordered" evidence="6">
    <location>
        <begin position="347"/>
        <end position="430"/>
    </location>
</feature>
<evidence type="ECO:0000313" key="9">
    <source>
        <dbReference type="Proteomes" id="UP000247498"/>
    </source>
</evidence>
<feature type="compositionally biased region" description="Pro residues" evidence="6">
    <location>
        <begin position="131"/>
        <end position="147"/>
    </location>
</feature>
<feature type="compositionally biased region" description="Low complexity" evidence="6">
    <location>
        <begin position="488"/>
        <end position="502"/>
    </location>
</feature>
<dbReference type="PANTHER" id="PTHR14493">
    <property type="entry name" value="UNKEMPT FAMILY MEMBER"/>
    <property type="match status" value="1"/>
</dbReference>
<keyword evidence="9" id="KW-1185">Reference proteome</keyword>
<feature type="region of interest" description="Disordered" evidence="6">
    <location>
        <begin position="463"/>
        <end position="502"/>
    </location>
</feature>
<dbReference type="Pfam" id="PF25512">
    <property type="entry name" value="zf-CCCH_AtC3H23"/>
    <property type="match status" value="1"/>
</dbReference>
<dbReference type="AlphaFoldDB" id="A0A2V0P0T3"/>
<dbReference type="SMART" id="SM00356">
    <property type="entry name" value="ZnF_C3H1"/>
    <property type="match status" value="2"/>
</dbReference>
<evidence type="ECO:0000256" key="2">
    <source>
        <dbReference type="ARBA" id="ARBA00022771"/>
    </source>
</evidence>
<evidence type="ECO:0000256" key="1">
    <source>
        <dbReference type="ARBA" id="ARBA00022723"/>
    </source>
</evidence>
<feature type="compositionally biased region" description="Pro residues" evidence="6">
    <location>
        <begin position="473"/>
        <end position="487"/>
    </location>
</feature>
<dbReference type="EMBL" id="BDRX01000041">
    <property type="protein sequence ID" value="GBF93476.1"/>
    <property type="molecule type" value="Genomic_DNA"/>
</dbReference>
<evidence type="ECO:0000313" key="8">
    <source>
        <dbReference type="EMBL" id="GBF93476.1"/>
    </source>
</evidence>
<keyword evidence="3 5" id="KW-0862">Zinc</keyword>
<dbReference type="Proteomes" id="UP000247498">
    <property type="component" value="Unassembled WGS sequence"/>
</dbReference>
<feature type="zinc finger region" description="C3H1-type" evidence="5">
    <location>
        <begin position="61"/>
        <end position="89"/>
    </location>
</feature>
<evidence type="ECO:0000256" key="6">
    <source>
        <dbReference type="SAM" id="MobiDB-lite"/>
    </source>
</evidence>
<evidence type="ECO:0000256" key="3">
    <source>
        <dbReference type="ARBA" id="ARBA00022833"/>
    </source>
</evidence>
<dbReference type="GO" id="GO:0003677">
    <property type="term" value="F:DNA binding"/>
    <property type="evidence" value="ECO:0007669"/>
    <property type="project" value="UniProtKB-KW"/>
</dbReference>
<evidence type="ECO:0000256" key="5">
    <source>
        <dbReference type="PROSITE-ProRule" id="PRU00723"/>
    </source>
</evidence>